<dbReference type="GO" id="GO:0005634">
    <property type="term" value="C:nucleus"/>
    <property type="evidence" value="ECO:0007669"/>
    <property type="project" value="TreeGrafter"/>
</dbReference>
<evidence type="ECO:0000256" key="1">
    <source>
        <dbReference type="SAM" id="MobiDB-lite"/>
    </source>
</evidence>
<proteinExistence type="predicted"/>
<dbReference type="GO" id="GO:1990837">
    <property type="term" value="F:sequence-specific double-stranded DNA binding"/>
    <property type="evidence" value="ECO:0007669"/>
    <property type="project" value="TreeGrafter"/>
</dbReference>
<feature type="region of interest" description="Disordered" evidence="1">
    <location>
        <begin position="1"/>
        <end position="63"/>
    </location>
</feature>
<dbReference type="InterPro" id="IPR053031">
    <property type="entry name" value="Cuticle_assoc_protein"/>
</dbReference>
<dbReference type="Proteomes" id="UP001229421">
    <property type="component" value="Unassembled WGS sequence"/>
</dbReference>
<organism evidence="2 3">
    <name type="scientific">Tagetes erecta</name>
    <name type="common">African marigold</name>
    <dbReference type="NCBI Taxonomy" id="13708"/>
    <lineage>
        <taxon>Eukaryota</taxon>
        <taxon>Viridiplantae</taxon>
        <taxon>Streptophyta</taxon>
        <taxon>Embryophyta</taxon>
        <taxon>Tracheophyta</taxon>
        <taxon>Spermatophyta</taxon>
        <taxon>Magnoliopsida</taxon>
        <taxon>eudicotyledons</taxon>
        <taxon>Gunneridae</taxon>
        <taxon>Pentapetalae</taxon>
        <taxon>asterids</taxon>
        <taxon>campanulids</taxon>
        <taxon>Asterales</taxon>
        <taxon>Asteraceae</taxon>
        <taxon>Asteroideae</taxon>
        <taxon>Heliantheae alliance</taxon>
        <taxon>Tageteae</taxon>
        <taxon>Tagetes</taxon>
    </lineage>
</organism>
<dbReference type="AlphaFoldDB" id="A0AAD8NHK6"/>
<comment type="caution">
    <text evidence="2">The sequence shown here is derived from an EMBL/GenBank/DDBJ whole genome shotgun (WGS) entry which is preliminary data.</text>
</comment>
<keyword evidence="3" id="KW-1185">Reference proteome</keyword>
<dbReference type="PANTHER" id="PTHR34396:SF24">
    <property type="entry name" value="BED-TYPE DOMAIN-CONTAINING PROTEIN"/>
    <property type="match status" value="1"/>
</dbReference>
<evidence type="ECO:0000313" key="3">
    <source>
        <dbReference type="Proteomes" id="UP001229421"/>
    </source>
</evidence>
<name>A0AAD8NHK6_TARER</name>
<sequence length="153" mass="17196">MQGSTSNPRQQGGQNEYEHDYTSIDGDDNTDMPDQNVNKKASVEVENGSGHNEGPLKAKRQRTSTIWEDIVEVTLPNGIQKVECIHCKTRLAVSKGKPTTSWKRHMDGCLKRQQFVQTQRMLNFQPVDVDTTFGEPSPLIAPDAKRVSKICRI</sequence>
<feature type="compositionally biased region" description="Polar residues" evidence="1">
    <location>
        <begin position="1"/>
        <end position="14"/>
    </location>
</feature>
<evidence type="ECO:0000313" key="2">
    <source>
        <dbReference type="EMBL" id="KAK1408213.1"/>
    </source>
</evidence>
<gene>
    <name evidence="2" type="ORF">QVD17_39848</name>
</gene>
<dbReference type="EMBL" id="JAUHHV010000011">
    <property type="protein sequence ID" value="KAK1408213.1"/>
    <property type="molecule type" value="Genomic_DNA"/>
</dbReference>
<reference evidence="2" key="1">
    <citation type="journal article" date="2023" name="bioRxiv">
        <title>Improved chromosome-level genome assembly for marigold (Tagetes erecta).</title>
        <authorList>
            <person name="Jiang F."/>
            <person name="Yuan L."/>
            <person name="Wang S."/>
            <person name="Wang H."/>
            <person name="Xu D."/>
            <person name="Wang A."/>
            <person name="Fan W."/>
        </authorList>
    </citation>
    <scope>NUCLEOTIDE SEQUENCE</scope>
    <source>
        <strain evidence="2">WSJ</strain>
        <tissue evidence="2">Leaf</tissue>
    </source>
</reference>
<protein>
    <recommendedName>
        <fullName evidence="4">BED-type domain-containing protein</fullName>
    </recommendedName>
</protein>
<dbReference type="PANTHER" id="PTHR34396">
    <property type="entry name" value="OS03G0264950 PROTEIN-RELATED"/>
    <property type="match status" value="1"/>
</dbReference>
<accession>A0AAD8NHK6</accession>
<dbReference type="SMART" id="SM00614">
    <property type="entry name" value="ZnF_BED"/>
    <property type="match status" value="1"/>
</dbReference>
<dbReference type="GO" id="GO:0006357">
    <property type="term" value="P:regulation of transcription by RNA polymerase II"/>
    <property type="evidence" value="ECO:0007669"/>
    <property type="project" value="TreeGrafter"/>
</dbReference>
<evidence type="ECO:0008006" key="4">
    <source>
        <dbReference type="Google" id="ProtNLM"/>
    </source>
</evidence>